<dbReference type="GO" id="GO:0051989">
    <property type="term" value="F:coproporphyrinogen dehydrogenase activity"/>
    <property type="evidence" value="ECO:0007669"/>
    <property type="project" value="UniProtKB-EC"/>
</dbReference>
<evidence type="ECO:0000256" key="4">
    <source>
        <dbReference type="ARBA" id="ARBA00011245"/>
    </source>
</evidence>
<dbReference type="InterPro" id="IPR058240">
    <property type="entry name" value="rSAM_sf"/>
</dbReference>
<sequence length="454" mass="51579">MSSLIAKYNVPGPRYTSYPTVPFWSTAAFTQGGWQQRLTTAFANSNYADGISLYVHLPYCESLCTFCGCNKRVTKNHDVETPYINALLNEWQMYCDWLPERPRIAELHFGGGTPSFFSPTELSRLLTGLFRDADLADKPDFGWEGHPNNTTHDHLKTLYDFGFRRVSFGVQDYDPLVQQAIHRHQPFSNVQRVTEQAREIGYTSISHDLVFGLPFQQTSSIRQTVAQTLSLRPDRISFYSYAHVPWIKGNGQRGFKDADLPTADQKRGLYETGRALFEAGGYTEIGMDHFALPHDSLHQAMQAGTLHRNFMGYTTTRTDVLLGLGVSSISDVGTAFMQNEKDLATYLTRVTAGELPVLRGHLLTRDDVIIRRLILDIMCRFETNWSTTDWTPDAWAMISLQLDDMRDDGLLDYDETGLWVRAKGQPFLRTICMVFDQYLTTSPVLEKPVFSQTV</sequence>
<protein>
    <recommendedName>
        <fullName evidence="14">Coproporphyrinogen-III oxidase</fullName>
        <ecNumber evidence="14">1.3.98.3</ecNumber>
    </recommendedName>
</protein>
<accession>A0ABX0QHY1</accession>
<comment type="subcellular location">
    <subcellularLocation>
        <location evidence="1 14">Cytoplasm</location>
    </subcellularLocation>
</comment>
<keyword evidence="9 14" id="KW-0560">Oxidoreductase</keyword>
<dbReference type="InterPro" id="IPR007197">
    <property type="entry name" value="rSAM"/>
</dbReference>
<dbReference type="EC" id="1.3.98.3" evidence="14"/>
<gene>
    <name evidence="16" type="primary">hemN</name>
    <name evidence="16" type="ORF">F7231_10870</name>
</gene>
<dbReference type="RefSeq" id="WP_166691901.1">
    <property type="nucleotide sequence ID" value="NZ_WAEL01000003.1"/>
</dbReference>
<comment type="pathway">
    <text evidence="2 14">Porphyrin-containing compound metabolism; protoporphyrin-IX biosynthesis; protoporphyrinogen-IX from coproporphyrinogen-III (AdoMet route): step 1/1.</text>
</comment>
<comment type="subunit">
    <text evidence="4">Monomer.</text>
</comment>
<dbReference type="EMBL" id="WAEL01000003">
    <property type="protein sequence ID" value="NID10672.1"/>
    <property type="molecule type" value="Genomic_DNA"/>
</dbReference>
<keyword evidence="8 14" id="KW-0479">Metal-binding</keyword>
<reference evidence="16" key="1">
    <citation type="submission" date="2024-05" db="EMBL/GenBank/DDBJ databases">
        <authorList>
            <person name="Jung D.-H."/>
        </authorList>
    </citation>
    <scope>NUCLEOTIDE SEQUENCE</scope>
    <source>
        <strain evidence="16">JA-25</strain>
    </source>
</reference>
<dbReference type="Proteomes" id="UP000606008">
    <property type="component" value="Unassembled WGS sequence"/>
</dbReference>
<comment type="cofactor">
    <cofactor evidence="14">
        <name>[4Fe-4S] cluster</name>
        <dbReference type="ChEBI" id="CHEBI:49883"/>
    </cofactor>
    <text evidence="14">Binds 1 [4Fe-4S] cluster. The cluster is coordinated with 3 cysteines and an exchangeable S-adenosyl-L-methionine.</text>
</comment>
<dbReference type="PIRSF" id="PIRSF000167">
    <property type="entry name" value="HemN"/>
    <property type="match status" value="1"/>
</dbReference>
<evidence type="ECO:0000256" key="8">
    <source>
        <dbReference type="ARBA" id="ARBA00022723"/>
    </source>
</evidence>
<comment type="caution">
    <text evidence="16">The sequence shown here is derived from an EMBL/GenBank/DDBJ whole genome shotgun (WGS) entry which is preliminary data.</text>
</comment>
<keyword evidence="5 14" id="KW-0004">4Fe-4S</keyword>
<evidence type="ECO:0000256" key="11">
    <source>
        <dbReference type="ARBA" id="ARBA00023014"/>
    </source>
</evidence>
<evidence type="ECO:0000256" key="9">
    <source>
        <dbReference type="ARBA" id="ARBA00023002"/>
    </source>
</evidence>
<dbReference type="PANTHER" id="PTHR13932:SF6">
    <property type="entry name" value="OXYGEN-INDEPENDENT COPROPORPHYRINOGEN III OXIDASE"/>
    <property type="match status" value="1"/>
</dbReference>
<evidence type="ECO:0000259" key="15">
    <source>
        <dbReference type="SMART" id="SM00729"/>
    </source>
</evidence>
<evidence type="ECO:0000256" key="14">
    <source>
        <dbReference type="PIRNR" id="PIRNR000167"/>
    </source>
</evidence>
<dbReference type="PANTHER" id="PTHR13932">
    <property type="entry name" value="COPROPORPHYRINIGEN III OXIDASE"/>
    <property type="match status" value="1"/>
</dbReference>
<evidence type="ECO:0000256" key="1">
    <source>
        <dbReference type="ARBA" id="ARBA00004496"/>
    </source>
</evidence>
<dbReference type="InterPro" id="IPR034505">
    <property type="entry name" value="Coproporphyrinogen-III_oxidase"/>
</dbReference>
<dbReference type="SFLD" id="SFLDS00029">
    <property type="entry name" value="Radical_SAM"/>
    <property type="match status" value="1"/>
</dbReference>
<keyword evidence="6 14" id="KW-0963">Cytoplasm</keyword>
<dbReference type="InterPro" id="IPR004558">
    <property type="entry name" value="Coprogen_oxidase_HemN"/>
</dbReference>
<evidence type="ECO:0000313" key="17">
    <source>
        <dbReference type="Proteomes" id="UP000606008"/>
    </source>
</evidence>
<keyword evidence="10 14" id="KW-0408">Iron</keyword>
<organism evidence="16 17">
    <name type="scientific">Fibrivirga algicola</name>
    <dbReference type="NCBI Taxonomy" id="2950420"/>
    <lineage>
        <taxon>Bacteria</taxon>
        <taxon>Pseudomonadati</taxon>
        <taxon>Bacteroidota</taxon>
        <taxon>Cytophagia</taxon>
        <taxon>Cytophagales</taxon>
        <taxon>Spirosomataceae</taxon>
        <taxon>Fibrivirga</taxon>
    </lineage>
</organism>
<comment type="similarity">
    <text evidence="3 14">Belongs to the anaerobic coproporphyrinogen-III oxidase family.</text>
</comment>
<dbReference type="SMART" id="SM00729">
    <property type="entry name" value="Elp3"/>
    <property type="match status" value="1"/>
</dbReference>
<dbReference type="InterPro" id="IPR006638">
    <property type="entry name" value="Elp3/MiaA/NifB-like_rSAM"/>
</dbReference>
<evidence type="ECO:0000256" key="12">
    <source>
        <dbReference type="ARBA" id="ARBA00023244"/>
    </source>
</evidence>
<dbReference type="InterPro" id="IPR013785">
    <property type="entry name" value="Aldolase_TIM"/>
</dbReference>
<keyword evidence="11 14" id="KW-0411">Iron-sulfur</keyword>
<evidence type="ECO:0000256" key="10">
    <source>
        <dbReference type="ARBA" id="ARBA00023004"/>
    </source>
</evidence>
<dbReference type="NCBIfam" id="TIGR00538">
    <property type="entry name" value="hemN"/>
    <property type="match status" value="1"/>
</dbReference>
<evidence type="ECO:0000313" key="16">
    <source>
        <dbReference type="EMBL" id="NID10672.1"/>
    </source>
</evidence>
<evidence type="ECO:0000256" key="7">
    <source>
        <dbReference type="ARBA" id="ARBA00022691"/>
    </source>
</evidence>
<proteinExistence type="inferred from homology"/>
<dbReference type="SUPFAM" id="SSF102114">
    <property type="entry name" value="Radical SAM enzymes"/>
    <property type="match status" value="1"/>
</dbReference>
<dbReference type="Gene3D" id="1.10.10.920">
    <property type="match status" value="1"/>
</dbReference>
<keyword evidence="12 14" id="KW-0627">Porphyrin biosynthesis</keyword>
<dbReference type="Pfam" id="PF04055">
    <property type="entry name" value="Radical_SAM"/>
    <property type="match status" value="1"/>
</dbReference>
<name>A0ABX0QHY1_9BACT</name>
<evidence type="ECO:0000256" key="13">
    <source>
        <dbReference type="ARBA" id="ARBA00048321"/>
    </source>
</evidence>
<evidence type="ECO:0000256" key="5">
    <source>
        <dbReference type="ARBA" id="ARBA00022485"/>
    </source>
</evidence>
<comment type="catalytic activity">
    <reaction evidence="13 14">
        <text>coproporphyrinogen III + 2 S-adenosyl-L-methionine = protoporphyrinogen IX + 2 5'-deoxyadenosine + 2 L-methionine + 2 CO2</text>
        <dbReference type="Rhea" id="RHEA:15425"/>
        <dbReference type="ChEBI" id="CHEBI:16526"/>
        <dbReference type="ChEBI" id="CHEBI:17319"/>
        <dbReference type="ChEBI" id="CHEBI:57307"/>
        <dbReference type="ChEBI" id="CHEBI:57309"/>
        <dbReference type="ChEBI" id="CHEBI:57844"/>
        <dbReference type="ChEBI" id="CHEBI:59789"/>
        <dbReference type="EC" id="1.3.98.3"/>
    </reaction>
</comment>
<keyword evidence="7 14" id="KW-0949">S-adenosyl-L-methionine</keyword>
<evidence type="ECO:0000256" key="2">
    <source>
        <dbReference type="ARBA" id="ARBA00004785"/>
    </source>
</evidence>
<evidence type="ECO:0000256" key="3">
    <source>
        <dbReference type="ARBA" id="ARBA00005493"/>
    </source>
</evidence>
<dbReference type="SFLD" id="SFLDG01065">
    <property type="entry name" value="anaerobic_coproporphyrinogen-I"/>
    <property type="match status" value="1"/>
</dbReference>
<keyword evidence="17" id="KW-1185">Reference proteome</keyword>
<dbReference type="Gene3D" id="3.20.20.70">
    <property type="entry name" value="Aldolase class I"/>
    <property type="match status" value="1"/>
</dbReference>
<feature type="domain" description="Elp3/MiaA/NifB-like radical SAM core" evidence="15">
    <location>
        <begin position="50"/>
        <end position="272"/>
    </location>
</feature>
<evidence type="ECO:0000256" key="6">
    <source>
        <dbReference type="ARBA" id="ARBA00022490"/>
    </source>
</evidence>